<keyword evidence="1" id="KW-0732">Signal</keyword>
<organism evidence="2 3">
    <name type="scientific">Segatella buccae</name>
    <dbReference type="NCBI Taxonomy" id="28126"/>
    <lineage>
        <taxon>Bacteria</taxon>
        <taxon>Pseudomonadati</taxon>
        <taxon>Bacteroidota</taxon>
        <taxon>Bacteroidia</taxon>
        <taxon>Bacteroidales</taxon>
        <taxon>Prevotellaceae</taxon>
        <taxon>Segatella</taxon>
    </lineage>
</organism>
<dbReference type="RefSeq" id="WP_115153397.1">
    <property type="nucleotide sequence ID" value="NZ_DBFWLE010000010.1"/>
</dbReference>
<gene>
    <name evidence="2" type="ORF">NCTC13063_00937</name>
</gene>
<feature type="chain" id="PRO_5042923455" description="Lipoprotein" evidence="1">
    <location>
        <begin position="22"/>
        <end position="242"/>
    </location>
</feature>
<evidence type="ECO:0000313" key="2">
    <source>
        <dbReference type="EMBL" id="SUB79668.1"/>
    </source>
</evidence>
<reference evidence="2 3" key="1">
    <citation type="submission" date="2018-06" db="EMBL/GenBank/DDBJ databases">
        <authorList>
            <consortium name="Pathogen Informatics"/>
            <person name="Doyle S."/>
        </authorList>
    </citation>
    <scope>NUCLEOTIDE SEQUENCE [LARGE SCALE GENOMIC DNA]</scope>
    <source>
        <strain evidence="2 3">NCTC13063</strain>
    </source>
</reference>
<protein>
    <recommendedName>
        <fullName evidence="4">Lipoprotein</fullName>
    </recommendedName>
</protein>
<evidence type="ECO:0000313" key="3">
    <source>
        <dbReference type="Proteomes" id="UP000255283"/>
    </source>
</evidence>
<accession>A0AAQ1UGL6</accession>
<dbReference type="Proteomes" id="UP000255283">
    <property type="component" value="Unassembled WGS sequence"/>
</dbReference>
<comment type="caution">
    <text evidence="2">The sequence shown here is derived from an EMBL/GenBank/DDBJ whole genome shotgun (WGS) entry which is preliminary data.</text>
</comment>
<feature type="signal peptide" evidence="1">
    <location>
        <begin position="1"/>
        <end position="21"/>
    </location>
</feature>
<proteinExistence type="predicted"/>
<evidence type="ECO:0000256" key="1">
    <source>
        <dbReference type="SAM" id="SignalP"/>
    </source>
</evidence>
<dbReference type="PROSITE" id="PS51257">
    <property type="entry name" value="PROKAR_LIPOPROTEIN"/>
    <property type="match status" value="1"/>
</dbReference>
<dbReference type="EMBL" id="UGTJ01000001">
    <property type="protein sequence ID" value="SUB79668.1"/>
    <property type="molecule type" value="Genomic_DNA"/>
</dbReference>
<evidence type="ECO:0008006" key="4">
    <source>
        <dbReference type="Google" id="ProtNLM"/>
    </source>
</evidence>
<dbReference type="AlphaFoldDB" id="A0AAQ1UGL6"/>
<name>A0AAQ1UGL6_9BACT</name>
<sequence length="242" mass="27001">MNKMKKYVVLLAIAIVPLAFASCDDADWYDGDPWWYSYYGGGYSWDNNYYNNGGYYNGGGYENNGLTTLDEAQVLAGEWDGKVDYTNGITGEVSQFYANMTFVQNNSTAIKGTGTERDYDGNGNSQILRFSWYIDINNGDIHIRYTDSKNEFVMDYGSTNRGFWLNESSGTFGGYMMGTNNRDMVYIDLTRVTAGAKATRAGVASDSTATTMTATTGKERFFGSRNVVKPRTSGIKHRLVKH</sequence>